<evidence type="ECO:0008006" key="4">
    <source>
        <dbReference type="Google" id="ProtNLM"/>
    </source>
</evidence>
<sequence length="142" mass="15561">MEFFHGIVALVAGIVLILTGLVAWMYIQQSRMAQAINALAVAVTTPPPSFLSHPPVEEPVEQDHEQEQVVDDRVSVHDVDADAEHEHEHEQEEEETGVIGEDISDFTGKTVVQLRDLLTAKGIPYSKSDKKPVLLSLVQAAA</sequence>
<dbReference type="Gene3D" id="1.10.720.30">
    <property type="entry name" value="SAP domain"/>
    <property type="match status" value="1"/>
</dbReference>
<feature type="region of interest" description="Disordered" evidence="1">
    <location>
        <begin position="47"/>
        <end position="102"/>
    </location>
</feature>
<reference evidence="3" key="1">
    <citation type="journal article" date="2020" name="Nature">
        <title>Giant virus diversity and host interactions through global metagenomics.</title>
        <authorList>
            <person name="Schulz F."/>
            <person name="Roux S."/>
            <person name="Paez-Espino D."/>
            <person name="Jungbluth S."/>
            <person name="Walsh D.A."/>
            <person name="Denef V.J."/>
            <person name="McMahon K.D."/>
            <person name="Konstantinidis K.T."/>
            <person name="Eloe-Fadrosh E.A."/>
            <person name="Kyrpides N.C."/>
            <person name="Woyke T."/>
        </authorList>
    </citation>
    <scope>NUCLEOTIDE SEQUENCE</scope>
    <source>
        <strain evidence="3">GVMAG-M-3300021137-6</strain>
    </source>
</reference>
<keyword evidence="2" id="KW-0472">Membrane</keyword>
<evidence type="ECO:0000313" key="3">
    <source>
        <dbReference type="EMBL" id="QHT04018.1"/>
    </source>
</evidence>
<keyword evidence="2" id="KW-1133">Transmembrane helix</keyword>
<proteinExistence type="predicted"/>
<organism evidence="3">
    <name type="scientific">viral metagenome</name>
    <dbReference type="NCBI Taxonomy" id="1070528"/>
    <lineage>
        <taxon>unclassified sequences</taxon>
        <taxon>metagenomes</taxon>
        <taxon>organismal metagenomes</taxon>
    </lineage>
</organism>
<dbReference type="AlphaFoldDB" id="A0A6C0CHH6"/>
<feature type="transmembrane region" description="Helical" evidence="2">
    <location>
        <begin position="6"/>
        <end position="27"/>
    </location>
</feature>
<dbReference type="EMBL" id="MN739421">
    <property type="protein sequence ID" value="QHT04018.1"/>
    <property type="molecule type" value="Genomic_DNA"/>
</dbReference>
<dbReference type="InterPro" id="IPR036361">
    <property type="entry name" value="SAP_dom_sf"/>
</dbReference>
<evidence type="ECO:0000256" key="1">
    <source>
        <dbReference type="SAM" id="MobiDB-lite"/>
    </source>
</evidence>
<keyword evidence="2" id="KW-0812">Transmembrane</keyword>
<feature type="compositionally biased region" description="Basic and acidic residues" evidence="1">
    <location>
        <begin position="61"/>
        <end position="90"/>
    </location>
</feature>
<accession>A0A6C0CHH6</accession>
<name>A0A6C0CHH6_9ZZZZ</name>
<protein>
    <recommendedName>
        <fullName evidence="4">HeH/LEM domain-containing protein</fullName>
    </recommendedName>
</protein>
<evidence type="ECO:0000256" key="2">
    <source>
        <dbReference type="SAM" id="Phobius"/>
    </source>
</evidence>